<organism evidence="1 2">
    <name type="scientific">Mesorhabditis spiculigera</name>
    <dbReference type="NCBI Taxonomy" id="96644"/>
    <lineage>
        <taxon>Eukaryota</taxon>
        <taxon>Metazoa</taxon>
        <taxon>Ecdysozoa</taxon>
        <taxon>Nematoda</taxon>
        <taxon>Chromadorea</taxon>
        <taxon>Rhabditida</taxon>
        <taxon>Rhabditina</taxon>
        <taxon>Rhabditomorpha</taxon>
        <taxon>Rhabditoidea</taxon>
        <taxon>Rhabditidae</taxon>
        <taxon>Mesorhabditinae</taxon>
        <taxon>Mesorhabditis</taxon>
    </lineage>
</organism>
<reference evidence="1" key="1">
    <citation type="submission" date="2023-06" db="EMBL/GenBank/DDBJ databases">
        <authorList>
            <person name="Delattre M."/>
        </authorList>
    </citation>
    <scope>NUCLEOTIDE SEQUENCE</scope>
    <source>
        <strain evidence="1">AF72</strain>
    </source>
</reference>
<gene>
    <name evidence="1" type="ORF">MSPICULIGERA_LOCUS395</name>
</gene>
<protein>
    <submittedName>
        <fullName evidence="1">Uncharacterized protein</fullName>
    </submittedName>
</protein>
<comment type="caution">
    <text evidence="1">The sequence shown here is derived from an EMBL/GenBank/DDBJ whole genome shotgun (WGS) entry which is preliminary data.</text>
</comment>
<accession>A0AA36C3B4</accession>
<dbReference type="Proteomes" id="UP001177023">
    <property type="component" value="Unassembled WGS sequence"/>
</dbReference>
<dbReference type="EMBL" id="CATQJA010000067">
    <property type="protein sequence ID" value="CAJ0557637.1"/>
    <property type="molecule type" value="Genomic_DNA"/>
</dbReference>
<dbReference type="AlphaFoldDB" id="A0AA36C3B4"/>
<name>A0AA36C3B4_9BILA</name>
<sequence>MALSEDREVFQAVGTGVGSTGTSMSMLQFHQPEIRVLAHDQGAEMLIREVLRKTGYSPVSFGMSDEVAQTATEAQGKKEWTVITTNGKARYWGAALAPLATICLRIDAAKFKGVAPSEELEIEWPEFARESDEAKSRTVLNWSTSNAASTRTKVAYLNQDKDEQWIDEEAAAIDKAGAIPDPSGGFGGGF</sequence>
<feature type="non-terminal residue" evidence="1">
    <location>
        <position position="190"/>
    </location>
</feature>
<proteinExistence type="predicted"/>
<evidence type="ECO:0000313" key="2">
    <source>
        <dbReference type="Proteomes" id="UP001177023"/>
    </source>
</evidence>
<keyword evidence="2" id="KW-1185">Reference proteome</keyword>
<evidence type="ECO:0000313" key="1">
    <source>
        <dbReference type="EMBL" id="CAJ0557637.1"/>
    </source>
</evidence>